<evidence type="ECO:0000313" key="3">
    <source>
        <dbReference type="Proteomes" id="UP000293925"/>
    </source>
</evidence>
<evidence type="ECO:0008006" key="4">
    <source>
        <dbReference type="Google" id="ProtNLM"/>
    </source>
</evidence>
<keyword evidence="1" id="KW-0732">Signal</keyword>
<protein>
    <recommendedName>
        <fullName evidence="4">Lipoprotein</fullName>
    </recommendedName>
</protein>
<evidence type="ECO:0000313" key="2">
    <source>
        <dbReference type="EMBL" id="TCD27281.1"/>
    </source>
</evidence>
<keyword evidence="3" id="KW-1185">Reference proteome</keyword>
<dbReference type="RefSeq" id="WP_131529295.1">
    <property type="nucleotide sequence ID" value="NZ_SJSO01000006.1"/>
</dbReference>
<comment type="caution">
    <text evidence="2">The sequence shown here is derived from an EMBL/GenBank/DDBJ whole genome shotgun (WGS) entry which is preliminary data.</text>
</comment>
<dbReference type="AlphaFoldDB" id="A0A4R0Q1W6"/>
<dbReference type="EMBL" id="SJSO01000006">
    <property type="protein sequence ID" value="TCD27281.1"/>
    <property type="molecule type" value="Genomic_DNA"/>
</dbReference>
<feature type="chain" id="PRO_5020893672" description="Lipoprotein" evidence="1">
    <location>
        <begin position="21"/>
        <end position="187"/>
    </location>
</feature>
<name>A0A4R0Q1W6_9SPHI</name>
<feature type="signal peptide" evidence="1">
    <location>
        <begin position="1"/>
        <end position="20"/>
    </location>
</feature>
<gene>
    <name evidence="2" type="ORF">EZ456_08750</name>
</gene>
<accession>A0A4R0Q1W6</accession>
<dbReference type="PROSITE" id="PS51257">
    <property type="entry name" value="PROKAR_LIPOPROTEIN"/>
    <property type="match status" value="1"/>
</dbReference>
<reference evidence="2 3" key="1">
    <citation type="submission" date="2019-02" db="EMBL/GenBank/DDBJ databases">
        <title>Pedobacter sp. RP-3-21 sp. nov., isolated from Arctic soil.</title>
        <authorList>
            <person name="Dahal R.H."/>
        </authorList>
    </citation>
    <scope>NUCLEOTIDE SEQUENCE [LARGE SCALE GENOMIC DNA]</scope>
    <source>
        <strain evidence="2 3">RP-3-21</strain>
    </source>
</reference>
<dbReference type="OrthoDB" id="769269at2"/>
<organism evidence="2 3">
    <name type="scientific">Pedobacter psychrodurus</name>
    <dbReference type="NCBI Taxonomy" id="2530456"/>
    <lineage>
        <taxon>Bacteria</taxon>
        <taxon>Pseudomonadati</taxon>
        <taxon>Bacteroidota</taxon>
        <taxon>Sphingobacteriia</taxon>
        <taxon>Sphingobacteriales</taxon>
        <taxon>Sphingobacteriaceae</taxon>
        <taxon>Pedobacter</taxon>
    </lineage>
</organism>
<proteinExistence type="predicted"/>
<dbReference type="Proteomes" id="UP000293925">
    <property type="component" value="Unassembled WGS sequence"/>
</dbReference>
<sequence>MKNSIVILLSYIFLITACNAQQPISKVKEGTIKVAGEKYLVEKPDDKRTQLINTKNIFTNKKLIAPNLPVGIRIKDYMKIDVNLITKICANVIPLETLRQLPNGMNDYLFISLKMSEKGYPIEMEFLVKNTSLITSSQLNLIEKELKNGQFRVTFKQGVERFLKDINYFELDIPVSYSDMLKAKRAN</sequence>
<evidence type="ECO:0000256" key="1">
    <source>
        <dbReference type="SAM" id="SignalP"/>
    </source>
</evidence>